<sequence length="412" mass="45589">MLQKCDGITTVQKRFLPDAPPQGCCLWSAGDPLLMFASMNMTTSLTHTSHEVINGNQGTPFVLLCDHASNAVPEPYGDLGLPREQMERHIGYDIGAARVTRQLAATLGAEALLTRFSRLLIDPNRGEIDPTLVMRLSDGAIIPGNARADADEVEKRLDLFHRPYHQAITRTLDERQARGQVPLLVSIHSFTPSWRGAVRPWHAAVLWDKDPRLALPVLEALRQDAGLIIGNNEPYDGALPGDTMHRHGTSRGLPHVLIEVRQDLIADDAGADEWAARLADVLRPLADDPANGRVEFYGSRTDRHDGGIAPALKAEIEAAVLDRLITHLRARTDVQNIDLMNLAGFCRNCLSNWMLEAARLHHLPMTKDEAREAVYGMPYERWKELYQREASPQARATFEGSGGRHVDDGNSA</sequence>
<evidence type="ECO:0000259" key="2">
    <source>
        <dbReference type="Pfam" id="PF06844"/>
    </source>
</evidence>
<dbReference type="SUPFAM" id="SSF158757">
    <property type="entry name" value="SMc04008-like"/>
    <property type="match status" value="1"/>
</dbReference>
<feature type="domain" description="SMc04008-like" evidence="2">
    <location>
        <begin position="334"/>
        <end position="399"/>
    </location>
</feature>
<keyword evidence="4" id="KW-1185">Reference proteome</keyword>
<feature type="compositionally biased region" description="Basic and acidic residues" evidence="1">
    <location>
        <begin position="402"/>
        <end position="412"/>
    </location>
</feature>
<evidence type="ECO:0000256" key="1">
    <source>
        <dbReference type="SAM" id="MobiDB-lite"/>
    </source>
</evidence>
<dbReference type="InterPro" id="IPR007709">
    <property type="entry name" value="N-FG_amidohydro"/>
</dbReference>
<feature type="region of interest" description="Disordered" evidence="1">
    <location>
        <begin position="393"/>
        <end position="412"/>
    </location>
</feature>
<dbReference type="Proteomes" id="UP000602745">
    <property type="component" value="Unassembled WGS sequence"/>
</dbReference>
<organism evidence="3 4">
    <name type="scientific">Agaricicola taiwanensis</name>
    <dbReference type="NCBI Taxonomy" id="591372"/>
    <lineage>
        <taxon>Bacteria</taxon>
        <taxon>Pseudomonadati</taxon>
        <taxon>Pseudomonadota</taxon>
        <taxon>Alphaproteobacteria</taxon>
        <taxon>Rhodobacterales</taxon>
        <taxon>Paracoccaceae</taxon>
        <taxon>Agaricicola</taxon>
    </lineage>
</organism>
<dbReference type="EMBL" id="BMCP01000002">
    <property type="protein sequence ID" value="GGE38638.1"/>
    <property type="molecule type" value="Genomic_DNA"/>
</dbReference>
<protein>
    <recommendedName>
        <fullName evidence="2">SMc04008-like domain-containing protein</fullName>
    </recommendedName>
</protein>
<dbReference type="Pfam" id="PF05013">
    <property type="entry name" value="FGase"/>
    <property type="match status" value="1"/>
</dbReference>
<name>A0A8J2VRB0_9RHOB</name>
<dbReference type="InterPro" id="IPR036810">
    <property type="entry name" value="SMc04008-like_sf"/>
</dbReference>
<evidence type="ECO:0000313" key="4">
    <source>
        <dbReference type="Proteomes" id="UP000602745"/>
    </source>
</evidence>
<evidence type="ECO:0000313" key="3">
    <source>
        <dbReference type="EMBL" id="GGE38638.1"/>
    </source>
</evidence>
<proteinExistence type="predicted"/>
<dbReference type="Pfam" id="PF06844">
    <property type="entry name" value="DUF1244"/>
    <property type="match status" value="1"/>
</dbReference>
<accession>A0A8J2VRB0</accession>
<dbReference type="InterPro" id="IPR023163">
    <property type="entry name" value="SMc04008-like_domain"/>
</dbReference>
<dbReference type="AlphaFoldDB" id="A0A8J2VRB0"/>
<gene>
    <name evidence="3" type="ORF">GCM10007276_14900</name>
</gene>
<reference evidence="3" key="1">
    <citation type="journal article" date="2014" name="Int. J. Syst. Evol. Microbiol.">
        <title>Complete genome sequence of Corynebacterium casei LMG S-19264T (=DSM 44701T), isolated from a smear-ripened cheese.</title>
        <authorList>
            <consortium name="US DOE Joint Genome Institute (JGI-PGF)"/>
            <person name="Walter F."/>
            <person name="Albersmeier A."/>
            <person name="Kalinowski J."/>
            <person name="Ruckert C."/>
        </authorList>
    </citation>
    <scope>NUCLEOTIDE SEQUENCE</scope>
    <source>
        <strain evidence="3">CCM 7684</strain>
    </source>
</reference>
<dbReference type="SUPFAM" id="SSF53187">
    <property type="entry name" value="Zn-dependent exopeptidases"/>
    <property type="match status" value="1"/>
</dbReference>
<dbReference type="Gene3D" id="3.40.630.40">
    <property type="entry name" value="Zn-dependent exopeptidases"/>
    <property type="match status" value="1"/>
</dbReference>
<reference evidence="3" key="2">
    <citation type="submission" date="2020-09" db="EMBL/GenBank/DDBJ databases">
        <authorList>
            <person name="Sun Q."/>
            <person name="Sedlacek I."/>
        </authorList>
    </citation>
    <scope>NUCLEOTIDE SEQUENCE</scope>
    <source>
        <strain evidence="3">CCM 7684</strain>
    </source>
</reference>
<dbReference type="Gene3D" id="1.10.3340.10">
    <property type="entry name" value="SMc04008-like"/>
    <property type="match status" value="1"/>
</dbReference>
<comment type="caution">
    <text evidence="3">The sequence shown here is derived from an EMBL/GenBank/DDBJ whole genome shotgun (WGS) entry which is preliminary data.</text>
</comment>